<organism evidence="2 3">
    <name type="scientific">Halorubrum trapanicum</name>
    <dbReference type="NCBI Taxonomy" id="29284"/>
    <lineage>
        <taxon>Archaea</taxon>
        <taxon>Methanobacteriati</taxon>
        <taxon>Methanobacteriota</taxon>
        <taxon>Stenosarchaea group</taxon>
        <taxon>Halobacteria</taxon>
        <taxon>Halobacteriales</taxon>
        <taxon>Haloferacaceae</taxon>
        <taxon>Halorubrum</taxon>
    </lineage>
</organism>
<protein>
    <submittedName>
        <fullName evidence="2">Putative transcriptional regulator</fullName>
    </submittedName>
</protein>
<proteinExistence type="predicted"/>
<comment type="caution">
    <text evidence="2">The sequence shown here is derived from an EMBL/GenBank/DDBJ whole genome shotgun (WGS) entry which is preliminary data.</text>
</comment>
<dbReference type="GeneID" id="301689386"/>
<dbReference type="InterPro" id="IPR054162">
    <property type="entry name" value="DUF6293_C"/>
</dbReference>
<evidence type="ECO:0000313" key="2">
    <source>
        <dbReference type="EMBL" id="MBP1902929.1"/>
    </source>
</evidence>
<dbReference type="EMBL" id="JAGGKE010000013">
    <property type="protein sequence ID" value="MBP1902929.1"/>
    <property type="molecule type" value="Genomic_DNA"/>
</dbReference>
<dbReference type="AlphaFoldDB" id="A0A8J7UNA5"/>
<evidence type="ECO:0000313" key="3">
    <source>
        <dbReference type="Proteomes" id="UP000770586"/>
    </source>
</evidence>
<dbReference type="RefSeq" id="WP_379765143.1">
    <property type="nucleotide sequence ID" value="NZ_BAAADX010000008.1"/>
</dbReference>
<dbReference type="Pfam" id="PF22665">
    <property type="entry name" value="WHD_DUF6293"/>
    <property type="match status" value="1"/>
</dbReference>
<gene>
    <name evidence="2" type="ORF">J2744_002631</name>
</gene>
<accession>A0A8J7UNA5</accession>
<dbReference type="Proteomes" id="UP000770586">
    <property type="component" value="Unassembled WGS sequence"/>
</dbReference>
<reference evidence="2 3" key="1">
    <citation type="submission" date="2021-03" db="EMBL/GenBank/DDBJ databases">
        <title>Genomic Encyclopedia of Type Strains, Phase IV (KMG-IV): sequencing the most valuable type-strain genomes for metagenomic binning, comparative biology and taxonomic classification.</title>
        <authorList>
            <person name="Goeker M."/>
        </authorList>
    </citation>
    <scope>NUCLEOTIDE SEQUENCE [LARGE SCALE GENOMIC DNA]</scope>
    <source>
        <strain evidence="2 3">DSM 12287</strain>
    </source>
</reference>
<evidence type="ECO:0000259" key="1">
    <source>
        <dbReference type="Pfam" id="PF22665"/>
    </source>
</evidence>
<name>A0A8J7UNA5_9EURY</name>
<keyword evidence="3" id="KW-1185">Reference proteome</keyword>
<feature type="domain" description="DUF6293" evidence="1">
    <location>
        <begin position="3"/>
        <end position="32"/>
    </location>
</feature>
<sequence>MITEKGFVETKDVGRRTDVDLTEEGKNTLSAFRHLIEK</sequence>